<name>X1N8Q4_9ZZZZ</name>
<gene>
    <name evidence="1" type="ORF">S06H3_24333</name>
</gene>
<proteinExistence type="predicted"/>
<dbReference type="PANTHER" id="PTHR31209">
    <property type="entry name" value="COFACTOR-INDEPENDENT PHOSPHOGLYCERATE MUTASE"/>
    <property type="match status" value="1"/>
</dbReference>
<dbReference type="InterPro" id="IPR004456">
    <property type="entry name" value="Pglycerate_mutase_ApgM"/>
</dbReference>
<organism evidence="1">
    <name type="scientific">marine sediment metagenome</name>
    <dbReference type="NCBI Taxonomy" id="412755"/>
    <lineage>
        <taxon>unclassified sequences</taxon>
        <taxon>metagenomes</taxon>
        <taxon>ecological metagenomes</taxon>
    </lineage>
</organism>
<dbReference type="AlphaFoldDB" id="X1N8Q4"/>
<dbReference type="EMBL" id="BARV01013499">
    <property type="protein sequence ID" value="GAI23250.1"/>
    <property type="molecule type" value="Genomic_DNA"/>
</dbReference>
<accession>X1N8Q4</accession>
<evidence type="ECO:0000313" key="1">
    <source>
        <dbReference type="EMBL" id="GAI23250.1"/>
    </source>
</evidence>
<sequence length="143" mass="16116">SILGYDPRQYYCGRAPIEAVARNIELSPNDWVFRCNLVTIADGKMEDHSAGHISTEEASQLIEELNDHFGNRQMRFYAGVSYRHLLVFKGVEFDVQTYPPHDHIGKPIEKILPRGKGADAPSGIIIAYLVLNPCPPVYQLFLC</sequence>
<dbReference type="Pfam" id="PF10143">
    <property type="entry name" value="PhosphMutase"/>
    <property type="match status" value="1"/>
</dbReference>
<dbReference type="GO" id="GO:0004619">
    <property type="term" value="F:phosphoglycerate mutase activity"/>
    <property type="evidence" value="ECO:0007669"/>
    <property type="project" value="InterPro"/>
</dbReference>
<dbReference type="Gene3D" id="3.30.70.2130">
    <property type="entry name" value="Metalloenzyme domain"/>
    <property type="match status" value="1"/>
</dbReference>
<dbReference type="PANTHER" id="PTHR31209:SF4">
    <property type="entry name" value="2,3-BISPHOSPHOGLYCERATE-INDEPENDENT PHOSPHOGLYCERATE MUTASE"/>
    <property type="match status" value="1"/>
</dbReference>
<comment type="caution">
    <text evidence="1">The sequence shown here is derived from an EMBL/GenBank/DDBJ whole genome shotgun (WGS) entry which is preliminary data.</text>
</comment>
<reference evidence="1" key="1">
    <citation type="journal article" date="2014" name="Front. Microbiol.">
        <title>High frequency of phylogenetically diverse reductive dehalogenase-homologous genes in deep subseafloor sedimentary metagenomes.</title>
        <authorList>
            <person name="Kawai M."/>
            <person name="Futagami T."/>
            <person name="Toyoda A."/>
            <person name="Takaki Y."/>
            <person name="Nishi S."/>
            <person name="Hori S."/>
            <person name="Arai W."/>
            <person name="Tsubouchi T."/>
            <person name="Morono Y."/>
            <person name="Uchiyama I."/>
            <person name="Ito T."/>
            <person name="Fujiyama A."/>
            <person name="Inagaki F."/>
            <person name="Takami H."/>
        </authorList>
    </citation>
    <scope>NUCLEOTIDE SEQUENCE</scope>
    <source>
        <strain evidence="1">Expedition CK06-06</strain>
    </source>
</reference>
<protein>
    <submittedName>
        <fullName evidence="1">Uncharacterized protein</fullName>
    </submittedName>
</protein>
<dbReference type="InterPro" id="IPR042253">
    <property type="entry name" value="Pglycerate_mutase_ApgM_sf"/>
</dbReference>
<feature type="non-terminal residue" evidence="1">
    <location>
        <position position="1"/>
    </location>
</feature>
<feature type="non-terminal residue" evidence="1">
    <location>
        <position position="143"/>
    </location>
</feature>